<sequence length="984" mass="113276">MKNIRNIILFACLLTSVCAFAAWQLPVYNYPFTVYNGGTQNWQVRQQKNGWMYFANNYGLLEFDGNEWSLYGIWNSTVIRSVEIAPDGSIYVGGSNEFGRFTSNTFGSLSYEPLSLDVPEPYKNFGEIWNIHLIHNTLYLQSRNYIFKKDLNSGSYEVIEPKSRIYCSAKIRDGLFVATASGIFLVTGNQLNALQGSEQLRGYEIRSLQPLGDNSILIGTDFNGLFIFNGNEIKPFRTDADAFIKANQLYSMAINEKYIAIGTVLKGLVIMDLSGKKCQYLSTENGLQNNTILSMSFDAGGNLWMGLDQGIDKVIVNSSVRQLYNSLNSKGAGYSSLIDGHKLYVGTNQGLYYTDYPISNSSYITDLQLVEGSMGQVWEVSIVGGTIFCCHNRGLFTLEDRRLKILLNGEGFWRIRQLPGNEKIVIAGSYSGFYVLKQENGKFKLHAKLKNVSLTAKSFEIDTNNRIWVITDKGLERLTLNAEMNECSSELLLTRLHDHEYLSLSKLDDRIIVSSNLAHEFEGNISGEVRNFVTDKSNNLSRDSVFFNQLVGEYGNYVVVTEDDRKNIWFISDKALYVSLYDGKKGHYKQPSIRIWNSQHFFIDGFAYLYPIGNGQLMMGCLGGFAMADVNNVPISSERSRYALIKRIYSTSPKDSVVYGQSYPIRHKDVRIAYKNNSIRVEFGAAANFNEVIEYRCRLVGYDDGFSAWTRNTVKEYTSLPEGKYTFKLQARNNMNPTLSNAEVTFYVLPPWYRSWWGYCIWLVLAAYVLFIIYRYFMRKVERSKRALERMKDEEMRQQEQKYKDEAHQREKEILRLKNEQIAFELKNKSQELSNVLLNHLNKNEMVKDIKHDLAKIGQDLKNEDAKSASKRLVALQSKLTQSIEQEINWEKFTENFDLVNDNYLRRLGEHYPWMNSNERRLCVYIKMGLQTKEIAPILNLSIRGVEMLRYRMRKKMHLQHGEELELHLRMFMDETKTGEADTK</sequence>
<evidence type="ECO:0000313" key="6">
    <source>
        <dbReference type="Proteomes" id="UP000823641"/>
    </source>
</evidence>
<dbReference type="GO" id="GO:0003677">
    <property type="term" value="F:DNA binding"/>
    <property type="evidence" value="ECO:0007669"/>
    <property type="project" value="InterPro"/>
</dbReference>
<feature type="transmembrane region" description="Helical" evidence="2">
    <location>
        <begin position="756"/>
        <end position="777"/>
    </location>
</feature>
<reference evidence="5" key="1">
    <citation type="submission" date="2020-10" db="EMBL/GenBank/DDBJ databases">
        <authorList>
            <person name="Gilroy R."/>
        </authorList>
    </citation>
    <scope>NUCLEOTIDE SEQUENCE</scope>
    <source>
        <strain evidence="5">G3-3990</strain>
    </source>
</reference>
<proteinExistence type="predicted"/>
<evidence type="ECO:0000256" key="2">
    <source>
        <dbReference type="SAM" id="Phobius"/>
    </source>
</evidence>
<keyword evidence="3" id="KW-0732">Signal</keyword>
<reference evidence="5" key="2">
    <citation type="journal article" date="2021" name="PeerJ">
        <title>Extensive microbial diversity within the chicken gut microbiome revealed by metagenomics and culture.</title>
        <authorList>
            <person name="Gilroy R."/>
            <person name="Ravi A."/>
            <person name="Getino M."/>
            <person name="Pursley I."/>
            <person name="Horton D.L."/>
            <person name="Alikhan N.F."/>
            <person name="Baker D."/>
            <person name="Gharbi K."/>
            <person name="Hall N."/>
            <person name="Watson M."/>
            <person name="Adriaenssens E.M."/>
            <person name="Foster-Nyarko E."/>
            <person name="Jarju S."/>
            <person name="Secka A."/>
            <person name="Antonio M."/>
            <person name="Oren A."/>
            <person name="Chaudhuri R.R."/>
            <person name="La Ragione R."/>
            <person name="Hildebrand F."/>
            <person name="Pallen M.J."/>
        </authorList>
    </citation>
    <scope>NUCLEOTIDE SEQUENCE</scope>
    <source>
        <strain evidence="5">G3-3990</strain>
    </source>
</reference>
<evidence type="ECO:0000313" key="5">
    <source>
        <dbReference type="EMBL" id="MBO8460626.1"/>
    </source>
</evidence>
<evidence type="ECO:0000256" key="1">
    <source>
        <dbReference type="SAM" id="Coils"/>
    </source>
</evidence>
<gene>
    <name evidence="5" type="ORF">IAA73_09870</name>
</gene>
<keyword evidence="2" id="KW-1133">Transmembrane helix</keyword>
<comment type="caution">
    <text evidence="5">The sequence shown here is derived from an EMBL/GenBank/DDBJ whole genome shotgun (WGS) entry which is preliminary data.</text>
</comment>
<dbReference type="SUPFAM" id="SSF63829">
    <property type="entry name" value="Calcium-dependent phosphotriesterase"/>
    <property type="match status" value="1"/>
</dbReference>
<dbReference type="AlphaFoldDB" id="A0A9D9HUX2"/>
<dbReference type="SUPFAM" id="SSF46894">
    <property type="entry name" value="C-terminal effector domain of the bipartite response regulators"/>
    <property type="match status" value="1"/>
</dbReference>
<dbReference type="InterPro" id="IPR013783">
    <property type="entry name" value="Ig-like_fold"/>
</dbReference>
<accession>A0A9D9HUX2</accession>
<dbReference type="Proteomes" id="UP000823641">
    <property type="component" value="Unassembled WGS sequence"/>
</dbReference>
<name>A0A9D9HUX2_9BACT</name>
<keyword evidence="2" id="KW-0472">Membrane</keyword>
<organism evidence="5 6">
    <name type="scientific">Candidatus Gallipaludibacter merdavium</name>
    <dbReference type="NCBI Taxonomy" id="2840839"/>
    <lineage>
        <taxon>Bacteria</taxon>
        <taxon>Pseudomonadati</taxon>
        <taxon>Bacteroidota</taxon>
        <taxon>Bacteroidia</taxon>
        <taxon>Bacteroidales</taxon>
        <taxon>Candidatus Gallipaludibacter</taxon>
    </lineage>
</organism>
<dbReference type="EMBL" id="JADIMG010000092">
    <property type="protein sequence ID" value="MBO8460626.1"/>
    <property type="molecule type" value="Genomic_DNA"/>
</dbReference>
<keyword evidence="1" id="KW-0175">Coiled coil</keyword>
<feature type="chain" id="PRO_5039325372" description="Two component regulator three Y domain-containing protein" evidence="3">
    <location>
        <begin position="22"/>
        <end position="984"/>
    </location>
</feature>
<keyword evidence="2" id="KW-0812">Transmembrane</keyword>
<dbReference type="Pfam" id="PF07495">
    <property type="entry name" value="Y_Y_Y"/>
    <property type="match status" value="1"/>
</dbReference>
<feature type="coiled-coil region" evidence="1">
    <location>
        <begin position="778"/>
        <end position="820"/>
    </location>
</feature>
<evidence type="ECO:0000259" key="4">
    <source>
        <dbReference type="Pfam" id="PF07495"/>
    </source>
</evidence>
<evidence type="ECO:0000256" key="3">
    <source>
        <dbReference type="SAM" id="SignalP"/>
    </source>
</evidence>
<dbReference type="InterPro" id="IPR016032">
    <property type="entry name" value="Sig_transdc_resp-reg_C-effctor"/>
</dbReference>
<dbReference type="Gene3D" id="2.60.40.10">
    <property type="entry name" value="Immunoglobulins"/>
    <property type="match status" value="1"/>
</dbReference>
<protein>
    <recommendedName>
        <fullName evidence="4">Two component regulator three Y domain-containing protein</fullName>
    </recommendedName>
</protein>
<dbReference type="InterPro" id="IPR011123">
    <property type="entry name" value="Y_Y_Y"/>
</dbReference>
<dbReference type="GO" id="GO:0006355">
    <property type="term" value="P:regulation of DNA-templated transcription"/>
    <property type="evidence" value="ECO:0007669"/>
    <property type="project" value="InterPro"/>
</dbReference>
<dbReference type="Gene3D" id="2.130.10.10">
    <property type="entry name" value="YVTN repeat-like/Quinoprotein amine dehydrogenase"/>
    <property type="match status" value="2"/>
</dbReference>
<dbReference type="InterPro" id="IPR015943">
    <property type="entry name" value="WD40/YVTN_repeat-like_dom_sf"/>
</dbReference>
<feature type="signal peptide" evidence="3">
    <location>
        <begin position="1"/>
        <end position="21"/>
    </location>
</feature>
<feature type="domain" description="Two component regulator three Y" evidence="4">
    <location>
        <begin position="691"/>
        <end position="748"/>
    </location>
</feature>